<keyword evidence="3" id="KW-1185">Reference proteome</keyword>
<name>A0A0W0R2A2_9GAMM</name>
<dbReference type="EMBL" id="LR134422">
    <property type="protein sequence ID" value="VEH85362.1"/>
    <property type="molecule type" value="Genomic_DNA"/>
</dbReference>
<organism evidence="1 3">
    <name type="scientific">Legionella adelaidensis</name>
    <dbReference type="NCBI Taxonomy" id="45056"/>
    <lineage>
        <taxon>Bacteria</taxon>
        <taxon>Pseudomonadati</taxon>
        <taxon>Pseudomonadota</taxon>
        <taxon>Gammaproteobacteria</taxon>
        <taxon>Legionellales</taxon>
        <taxon>Legionellaceae</taxon>
        <taxon>Legionella</taxon>
    </lineage>
</organism>
<accession>A0A0W0R2A2</accession>
<dbReference type="PATRIC" id="fig|45056.6.peg.1692"/>
<reference evidence="1 3" key="1">
    <citation type="submission" date="2015-11" db="EMBL/GenBank/DDBJ databases">
        <title>Identification of large and diverse effector repertoires of 38 Legionella species.</title>
        <authorList>
            <person name="Burstein D."/>
            <person name="Amaro F."/>
            <person name="Zusman T."/>
            <person name="Lifshitz Z."/>
            <person name="Cohen O."/>
            <person name="Gilbert J.A."/>
            <person name="Pupko T."/>
            <person name="Shuman H.A."/>
            <person name="Segal G."/>
        </authorList>
    </citation>
    <scope>NUCLEOTIDE SEQUENCE [LARGE SCALE GENOMIC DNA]</scope>
    <source>
        <strain evidence="1 3">1762-AUS-E</strain>
    </source>
</reference>
<geneLocation type="plasmid" evidence="2 4">
    <name>13</name>
</geneLocation>
<dbReference type="EMBL" id="LNKA01000010">
    <property type="protein sequence ID" value="KTC65118.1"/>
    <property type="molecule type" value="Genomic_DNA"/>
</dbReference>
<dbReference type="CDD" id="cd22644">
    <property type="entry name" value="DotZ"/>
    <property type="match status" value="1"/>
</dbReference>
<dbReference type="RefSeq" id="WP_058462710.1">
    <property type="nucleotide sequence ID" value="NZ_CAAAHS010000009.1"/>
</dbReference>
<evidence type="ECO:0000313" key="2">
    <source>
        <dbReference type="EMBL" id="VEH85362.1"/>
    </source>
</evidence>
<dbReference type="Proteomes" id="UP000281170">
    <property type="component" value="Plasmid 13"/>
</dbReference>
<dbReference type="STRING" id="45056.Lade_1641"/>
<dbReference type="AlphaFoldDB" id="A0A0W0R2A2"/>
<evidence type="ECO:0000313" key="4">
    <source>
        <dbReference type="Proteomes" id="UP000281170"/>
    </source>
</evidence>
<sequence length="295" mass="33746">MSEEVKEPEMSGWFSTYGFLTAQRILEGFKIRLQNDELLAAINNPRSIYYQLLRVPLKNVFNGIVLQQVHDYQVYAQKLFIDFLLSGQNDKDENSPGSATRDELKEHSNFIIHLGEEFGKEELEQQKLIAESQNSFIKHAAEIQAVIQSATQKIQQILNQENTSKPVNEITAAISRSFVMYRGEEGDMFAKNSSFWDIFGQQLSITLSESSKEKLSGVLLDFSAHRKSVEELLETYLDKANAKTANLRDLRHQFYDAILKAKEIIQNLPEYRPDQEKDAANLEALNFDSNIGEEN</sequence>
<gene>
    <name evidence="1" type="ORF">Lade_1641</name>
    <name evidence="2" type="ORF">NCTC12735_00989</name>
</gene>
<evidence type="ECO:0000313" key="3">
    <source>
        <dbReference type="Proteomes" id="UP000054859"/>
    </source>
</evidence>
<keyword evidence="2" id="KW-0614">Plasmid</keyword>
<proteinExistence type="predicted"/>
<dbReference type="OrthoDB" id="5649041at2"/>
<evidence type="ECO:0000313" key="1">
    <source>
        <dbReference type="EMBL" id="KTC65118.1"/>
    </source>
</evidence>
<reference evidence="2 4" key="2">
    <citation type="submission" date="2018-12" db="EMBL/GenBank/DDBJ databases">
        <authorList>
            <consortium name="Pathogen Informatics"/>
        </authorList>
    </citation>
    <scope>NUCLEOTIDE SEQUENCE [LARGE SCALE GENOMIC DNA]</scope>
    <source>
        <strain evidence="2 4">NCTC12735</strain>
        <plasmid evidence="4">13</plasmid>
    </source>
</reference>
<dbReference type="Proteomes" id="UP000054859">
    <property type="component" value="Unassembled WGS sequence"/>
</dbReference>
<dbReference type="KEGG" id="ladl:NCTC12735_00989"/>
<protein>
    <submittedName>
        <fullName evidence="1">Uncharacterized protein</fullName>
    </submittedName>
</protein>
<dbReference type="InterPro" id="IPR049719">
    <property type="entry name" value="DotZ-like"/>
</dbReference>
<dbReference type="Pfam" id="PF23129">
    <property type="entry name" value="DotZ"/>
    <property type="match status" value="1"/>
</dbReference>